<dbReference type="AlphaFoldDB" id="A0AAN7YNF7"/>
<dbReference type="GO" id="GO:0016020">
    <property type="term" value="C:membrane"/>
    <property type="evidence" value="ECO:0007669"/>
    <property type="project" value="UniProtKB-SubCell"/>
</dbReference>
<evidence type="ECO:0000313" key="7">
    <source>
        <dbReference type="EMBL" id="KAK5110825.1"/>
    </source>
</evidence>
<evidence type="ECO:0000256" key="2">
    <source>
        <dbReference type="ARBA" id="ARBA00022692"/>
    </source>
</evidence>
<evidence type="ECO:0000256" key="5">
    <source>
        <dbReference type="ARBA" id="ARBA00034313"/>
    </source>
</evidence>
<dbReference type="Proteomes" id="UP001310890">
    <property type="component" value="Unassembled WGS sequence"/>
</dbReference>
<accession>A0AAN7YNF7</accession>
<sequence>MDTIRTAKLLAVPAALFLGSYNLTFSQNVMPHLYNDSAAVLTPLFEKIYHRGAATILPIATIAIASNAYLAYESSDYNKRRLYTSAALLVSATLPLTQLVMKGGIDRLIAISGDVAAQKQLGINTEVVELLKSWAAWNYLRASLHLTGGVLAFYAALS</sequence>
<comment type="caution">
    <text evidence="7">The sequence shown here is derived from an EMBL/GenBank/DDBJ whole genome shotgun (WGS) entry which is preliminary data.</text>
</comment>
<dbReference type="InterPro" id="IPR013901">
    <property type="entry name" value="Anthrone_oxy"/>
</dbReference>
<comment type="subcellular location">
    <subcellularLocation>
        <location evidence="1">Membrane</location>
        <topology evidence="1">Multi-pass membrane protein</topology>
    </subcellularLocation>
</comment>
<feature type="transmembrane region" description="Helical" evidence="6">
    <location>
        <begin position="48"/>
        <end position="70"/>
    </location>
</feature>
<protein>
    <recommendedName>
        <fullName evidence="9">DUF1772-domain-containing protein</fullName>
    </recommendedName>
</protein>
<keyword evidence="3 6" id="KW-1133">Transmembrane helix</keyword>
<reference evidence="7" key="1">
    <citation type="submission" date="2023-08" db="EMBL/GenBank/DDBJ databases">
        <title>Black Yeasts Isolated from many extreme environments.</title>
        <authorList>
            <person name="Coleine C."/>
            <person name="Stajich J.E."/>
            <person name="Selbmann L."/>
        </authorList>
    </citation>
    <scope>NUCLEOTIDE SEQUENCE</scope>
    <source>
        <strain evidence="7">CCFEE 5401</strain>
    </source>
</reference>
<dbReference type="Pfam" id="PF08592">
    <property type="entry name" value="Anthrone_oxy"/>
    <property type="match status" value="1"/>
</dbReference>
<dbReference type="EMBL" id="JAVRRL010000045">
    <property type="protein sequence ID" value="KAK5110825.1"/>
    <property type="molecule type" value="Genomic_DNA"/>
</dbReference>
<name>A0AAN7YNF7_9PEZI</name>
<evidence type="ECO:0000256" key="6">
    <source>
        <dbReference type="SAM" id="Phobius"/>
    </source>
</evidence>
<evidence type="ECO:0000313" key="8">
    <source>
        <dbReference type="Proteomes" id="UP001310890"/>
    </source>
</evidence>
<evidence type="ECO:0000256" key="4">
    <source>
        <dbReference type="ARBA" id="ARBA00023136"/>
    </source>
</evidence>
<keyword evidence="4 6" id="KW-0472">Membrane</keyword>
<evidence type="ECO:0000256" key="1">
    <source>
        <dbReference type="ARBA" id="ARBA00004141"/>
    </source>
</evidence>
<organism evidence="7 8">
    <name type="scientific">Meristemomyces frigidus</name>
    <dbReference type="NCBI Taxonomy" id="1508187"/>
    <lineage>
        <taxon>Eukaryota</taxon>
        <taxon>Fungi</taxon>
        <taxon>Dikarya</taxon>
        <taxon>Ascomycota</taxon>
        <taxon>Pezizomycotina</taxon>
        <taxon>Dothideomycetes</taxon>
        <taxon>Dothideomycetidae</taxon>
        <taxon>Mycosphaerellales</taxon>
        <taxon>Teratosphaeriaceae</taxon>
        <taxon>Meristemomyces</taxon>
    </lineage>
</organism>
<dbReference type="PANTHER" id="PTHR35042:SF1">
    <property type="entry name" value="DUF1772-DOMAIN-CONTAINING PROTEIN"/>
    <property type="match status" value="1"/>
</dbReference>
<comment type="similarity">
    <text evidence="5">Belongs to the anthrone oxygenase family.</text>
</comment>
<proteinExistence type="inferred from homology"/>
<gene>
    <name evidence="7" type="ORF">LTR62_005536</name>
</gene>
<dbReference type="PANTHER" id="PTHR35042">
    <property type="entry name" value="ANTHRONE OXYGENASE ENCC"/>
    <property type="match status" value="1"/>
</dbReference>
<keyword evidence="2 6" id="KW-0812">Transmembrane</keyword>
<evidence type="ECO:0008006" key="9">
    <source>
        <dbReference type="Google" id="ProtNLM"/>
    </source>
</evidence>
<evidence type="ECO:0000256" key="3">
    <source>
        <dbReference type="ARBA" id="ARBA00022989"/>
    </source>
</evidence>